<sequence>MLRVQIGKNGTMNLKILGIAEHGKDKLDFYYKNINEPAYISKYWISLSFDGSKWNIADFCVYNTKEEAYQYVGGLFSHILTDPLIDGLISYYDSTDRKKQHFQDLIDELHGL</sequence>
<proteinExistence type="predicted"/>
<dbReference type="RefSeq" id="WP_380966911.1">
    <property type="nucleotide sequence ID" value="NZ_JBHTCO010000017.1"/>
</dbReference>
<accession>A0ABW2PX84</accession>
<keyword evidence="2" id="KW-1185">Reference proteome</keyword>
<reference evidence="2" key="1">
    <citation type="journal article" date="2019" name="Int. J. Syst. Evol. Microbiol.">
        <title>The Global Catalogue of Microorganisms (GCM) 10K type strain sequencing project: providing services to taxonomists for standard genome sequencing and annotation.</title>
        <authorList>
            <consortium name="The Broad Institute Genomics Platform"/>
            <consortium name="The Broad Institute Genome Sequencing Center for Infectious Disease"/>
            <person name="Wu L."/>
            <person name="Ma J."/>
        </authorList>
    </citation>
    <scope>NUCLEOTIDE SEQUENCE [LARGE SCALE GENOMIC DNA]</scope>
    <source>
        <strain evidence="2">CGMCC 1.16305</strain>
    </source>
</reference>
<evidence type="ECO:0000313" key="1">
    <source>
        <dbReference type="EMBL" id="MFC7394007.1"/>
    </source>
</evidence>
<name>A0ABW2PX84_9BACL</name>
<dbReference type="Proteomes" id="UP001596505">
    <property type="component" value="Unassembled WGS sequence"/>
</dbReference>
<comment type="caution">
    <text evidence="1">The sequence shown here is derived from an EMBL/GenBank/DDBJ whole genome shotgun (WGS) entry which is preliminary data.</text>
</comment>
<organism evidence="1 2">
    <name type="scientific">Scopulibacillus cellulosilyticus</name>
    <dbReference type="NCBI Taxonomy" id="2665665"/>
    <lineage>
        <taxon>Bacteria</taxon>
        <taxon>Bacillati</taxon>
        <taxon>Bacillota</taxon>
        <taxon>Bacilli</taxon>
        <taxon>Bacillales</taxon>
        <taxon>Sporolactobacillaceae</taxon>
        <taxon>Scopulibacillus</taxon>
    </lineage>
</organism>
<gene>
    <name evidence="1" type="ORF">ACFQRG_13680</name>
</gene>
<dbReference type="EMBL" id="JBHTCO010000017">
    <property type="protein sequence ID" value="MFC7394007.1"/>
    <property type="molecule type" value="Genomic_DNA"/>
</dbReference>
<protein>
    <submittedName>
        <fullName evidence="1">Uncharacterized protein</fullName>
    </submittedName>
</protein>
<evidence type="ECO:0000313" key="2">
    <source>
        <dbReference type="Proteomes" id="UP001596505"/>
    </source>
</evidence>